<dbReference type="PANTHER" id="PTHR42695:SF5">
    <property type="entry name" value="GLUTAMINE AMIDOTRANSFERASE YLR126C-RELATED"/>
    <property type="match status" value="1"/>
</dbReference>
<reference evidence="2 3" key="1">
    <citation type="submission" date="2021-12" db="EMBL/GenBank/DDBJ databases">
        <title>Sinirhodobacter sp. WL0062 is a bacterium isolated from seawater.</title>
        <authorList>
            <person name="Wang L."/>
            <person name="He W."/>
            <person name="Zhang D.-F."/>
        </authorList>
    </citation>
    <scope>NUCLEOTIDE SEQUENCE [LARGE SCALE GENOMIC DNA]</scope>
    <source>
        <strain evidence="2 3">WL0062</strain>
    </source>
</reference>
<evidence type="ECO:0000259" key="1">
    <source>
        <dbReference type="Pfam" id="PF00117"/>
    </source>
</evidence>
<dbReference type="Pfam" id="PF00117">
    <property type="entry name" value="GATase"/>
    <property type="match status" value="1"/>
</dbReference>
<dbReference type="EMBL" id="JAJUOS010000003">
    <property type="protein sequence ID" value="MCE5973059.1"/>
    <property type="molecule type" value="Genomic_DNA"/>
</dbReference>
<keyword evidence="2" id="KW-0315">Glutamine amidotransferase</keyword>
<comment type="caution">
    <text evidence="2">The sequence shown here is derived from an EMBL/GenBank/DDBJ whole genome shotgun (WGS) entry which is preliminary data.</text>
</comment>
<dbReference type="InterPro" id="IPR017926">
    <property type="entry name" value="GATASE"/>
</dbReference>
<evidence type="ECO:0000313" key="2">
    <source>
        <dbReference type="EMBL" id="MCE5973059.1"/>
    </source>
</evidence>
<evidence type="ECO:0000313" key="3">
    <source>
        <dbReference type="Proteomes" id="UP001521181"/>
    </source>
</evidence>
<dbReference type="Proteomes" id="UP001521181">
    <property type="component" value="Unassembled WGS sequence"/>
</dbReference>
<dbReference type="PROSITE" id="PS51273">
    <property type="entry name" value="GATASE_TYPE_1"/>
    <property type="match status" value="1"/>
</dbReference>
<dbReference type="CDD" id="cd01741">
    <property type="entry name" value="GATase1_1"/>
    <property type="match status" value="1"/>
</dbReference>
<sequence>MRFCILEADRPAEAFQPDHGTYAGMFMRWLGPHLPEADFSNVFVAGGEALPQPADFDAYLITGSRAGAYEGHNWIAPFEAFLRKVRAERIPLVGVCFGHQIMAQAFDGVVRKSDDGWVIGRQEHSLTPEGADLFGPSALSALSFHQDQVIELPPGARHLLSNAASPNGGLVYDDFPAMSLQFHPEFQPAYIRDLLVAASGIRVPAPLAETAMASLDDPLEPDRIAQGVARFFRSHARVAP</sequence>
<organism evidence="2 3">
    <name type="scientific">Rhodobacter flavimaris</name>
    <dbReference type="NCBI Taxonomy" id="2907145"/>
    <lineage>
        <taxon>Bacteria</taxon>
        <taxon>Pseudomonadati</taxon>
        <taxon>Pseudomonadota</taxon>
        <taxon>Alphaproteobacteria</taxon>
        <taxon>Rhodobacterales</taxon>
        <taxon>Rhodobacter group</taxon>
        <taxon>Rhodobacter</taxon>
    </lineage>
</organism>
<dbReference type="InterPro" id="IPR044992">
    <property type="entry name" value="ChyE-like"/>
</dbReference>
<name>A0ABS8YT67_9RHOB</name>
<feature type="domain" description="Glutamine amidotransferase" evidence="1">
    <location>
        <begin position="80"/>
        <end position="188"/>
    </location>
</feature>
<dbReference type="RefSeq" id="WP_233676053.1">
    <property type="nucleotide sequence ID" value="NZ_JAJUOS010000003.1"/>
</dbReference>
<proteinExistence type="predicted"/>
<dbReference type="Gene3D" id="3.40.50.880">
    <property type="match status" value="1"/>
</dbReference>
<protein>
    <submittedName>
        <fullName evidence="2">Type 1 glutamine amidotransferase</fullName>
    </submittedName>
</protein>
<dbReference type="SUPFAM" id="SSF52317">
    <property type="entry name" value="Class I glutamine amidotransferase-like"/>
    <property type="match status" value="1"/>
</dbReference>
<dbReference type="PANTHER" id="PTHR42695">
    <property type="entry name" value="GLUTAMINE AMIDOTRANSFERASE YLR126C-RELATED"/>
    <property type="match status" value="1"/>
</dbReference>
<keyword evidence="3" id="KW-1185">Reference proteome</keyword>
<dbReference type="InterPro" id="IPR029062">
    <property type="entry name" value="Class_I_gatase-like"/>
</dbReference>
<gene>
    <name evidence="2" type="ORF">LZA78_06160</name>
</gene>
<accession>A0ABS8YT67</accession>